<dbReference type="InterPro" id="IPR035919">
    <property type="entry name" value="EAL_sf"/>
</dbReference>
<organism evidence="3 4">
    <name type="scientific">Paraglaciecola polaris LMG 21857</name>
    <dbReference type="NCBI Taxonomy" id="1129793"/>
    <lineage>
        <taxon>Bacteria</taxon>
        <taxon>Pseudomonadati</taxon>
        <taxon>Pseudomonadota</taxon>
        <taxon>Gammaproteobacteria</taxon>
        <taxon>Alteromonadales</taxon>
        <taxon>Alteromonadaceae</taxon>
        <taxon>Paraglaciecola</taxon>
    </lineage>
</organism>
<protein>
    <submittedName>
        <fullName evidence="3">EAL domain protein</fullName>
    </submittedName>
</protein>
<proteinExistence type="predicted"/>
<keyword evidence="4" id="KW-1185">Reference proteome</keyword>
<dbReference type="OrthoDB" id="9804751at2"/>
<dbReference type="Gene3D" id="3.20.20.450">
    <property type="entry name" value="EAL domain"/>
    <property type="match status" value="1"/>
</dbReference>
<dbReference type="STRING" id="1129793.GPLA_1507"/>
<dbReference type="PIRSF" id="PIRSF003180">
    <property type="entry name" value="DiGMPpdiest_YuxH"/>
    <property type="match status" value="1"/>
</dbReference>
<gene>
    <name evidence="3" type="ORF">GPLA_1507</name>
</gene>
<dbReference type="Proteomes" id="UP000006322">
    <property type="component" value="Unassembled WGS sequence"/>
</dbReference>
<dbReference type="PROSITE" id="PS51833">
    <property type="entry name" value="HDOD"/>
    <property type="match status" value="1"/>
</dbReference>
<dbReference type="PANTHER" id="PTHR33525:SF4">
    <property type="entry name" value="CYCLIC DI-GMP PHOSPHODIESTERASE CDGJ"/>
    <property type="match status" value="1"/>
</dbReference>
<evidence type="ECO:0000259" key="2">
    <source>
        <dbReference type="PROSITE" id="PS51833"/>
    </source>
</evidence>
<sequence length="413" mass="46904">MFAFIARQPILDRQRDVFAYELLFRDGKNNCFPDTVRDERTEKLIAKHYLTLGLDDISCNKKSFINFQKETLVNGLPSVLDPANVVVELSDALLPHDTLLDVCRQVKDTGFTIALDDHNLDPKWNEYLPYVDIVKVNVMQSDYDGVAKSMPRLLDSNVKLVAEKIDTQQDFEIYLDMGFDYFQGYFFAKPEAIKQQNLPTSQLTLVELMGVSSSETFDIERVNSVIEHDVGLSYMLLRFVNNPMVNKRYKITSLRHAITYMGEVELKKFVALLALANLNDNKPIELLHLSLVRAKFCDLVAHEAKKGDNPPVGFLVGLFSLLDAILDQNMDTLLNQLPIDDEVKFALSGGQNDLSIYLVLARAFESANWLKVIRIAGLLKIDQKRLHSMFNQAIVWGNGLRQSVSPHFPETKA</sequence>
<evidence type="ECO:0000313" key="3">
    <source>
        <dbReference type="EMBL" id="GAC32421.1"/>
    </source>
</evidence>
<feature type="domain" description="HDOD" evidence="2">
    <location>
        <begin position="198"/>
        <end position="385"/>
    </location>
</feature>
<accession>K6Z8D2</accession>
<dbReference type="InterPro" id="IPR013976">
    <property type="entry name" value="HDOD"/>
</dbReference>
<dbReference type="InterPro" id="IPR052340">
    <property type="entry name" value="RNase_Y/CdgJ"/>
</dbReference>
<dbReference type="InterPro" id="IPR001633">
    <property type="entry name" value="EAL_dom"/>
</dbReference>
<dbReference type="PANTHER" id="PTHR33525">
    <property type="match status" value="1"/>
</dbReference>
<dbReference type="Gene3D" id="1.10.3210.10">
    <property type="entry name" value="Hypothetical protein af1432"/>
    <property type="match status" value="1"/>
</dbReference>
<dbReference type="EMBL" id="BAER01000038">
    <property type="protein sequence ID" value="GAC32421.1"/>
    <property type="molecule type" value="Genomic_DNA"/>
</dbReference>
<feature type="domain" description="EAL" evidence="1">
    <location>
        <begin position="1"/>
        <end position="204"/>
    </location>
</feature>
<reference evidence="4" key="1">
    <citation type="journal article" date="2014" name="Environ. Microbiol.">
        <title>Comparative genomics of the marine bacterial genus Glaciecola reveals the high degree of genomic diversity and genomic characteristic for cold adaptation.</title>
        <authorList>
            <person name="Qin Q.L."/>
            <person name="Xie B.B."/>
            <person name="Yu Y."/>
            <person name="Shu Y.L."/>
            <person name="Rong J.C."/>
            <person name="Zhang Y.J."/>
            <person name="Zhao D.L."/>
            <person name="Chen X.L."/>
            <person name="Zhang X.Y."/>
            <person name="Chen B."/>
            <person name="Zhou B.C."/>
            <person name="Zhang Y.Z."/>
        </authorList>
    </citation>
    <scope>NUCLEOTIDE SEQUENCE [LARGE SCALE GENOMIC DNA]</scope>
    <source>
        <strain evidence="4">LMG 21857</strain>
    </source>
</reference>
<dbReference type="SUPFAM" id="SSF141868">
    <property type="entry name" value="EAL domain-like"/>
    <property type="match status" value="1"/>
</dbReference>
<dbReference type="SUPFAM" id="SSF109604">
    <property type="entry name" value="HD-domain/PDEase-like"/>
    <property type="match status" value="1"/>
</dbReference>
<name>K6Z8D2_9ALTE</name>
<dbReference type="AlphaFoldDB" id="K6Z8D2"/>
<evidence type="ECO:0000259" key="1">
    <source>
        <dbReference type="PROSITE" id="PS50883"/>
    </source>
</evidence>
<dbReference type="RefSeq" id="WP_007104219.1">
    <property type="nucleotide sequence ID" value="NZ_BAER01000038.1"/>
</dbReference>
<evidence type="ECO:0000313" key="4">
    <source>
        <dbReference type="Proteomes" id="UP000006322"/>
    </source>
</evidence>
<dbReference type="PROSITE" id="PS50883">
    <property type="entry name" value="EAL"/>
    <property type="match status" value="1"/>
</dbReference>
<dbReference type="InterPro" id="IPR014408">
    <property type="entry name" value="dGMP_Pdiesterase_EAL/HD-GYP"/>
</dbReference>
<dbReference type="Pfam" id="PF00563">
    <property type="entry name" value="EAL"/>
    <property type="match status" value="1"/>
</dbReference>
<dbReference type="Pfam" id="PF08668">
    <property type="entry name" value="HDOD"/>
    <property type="match status" value="1"/>
</dbReference>
<comment type="caution">
    <text evidence="3">The sequence shown here is derived from an EMBL/GenBank/DDBJ whole genome shotgun (WGS) entry which is preliminary data.</text>
</comment>